<comment type="catalytic activity">
    <reaction evidence="10">
        <text>an acyl-CoA + a 1,2-diacyl-sn-glycerol = a triacyl-sn-glycerol + CoA</text>
        <dbReference type="Rhea" id="RHEA:10868"/>
        <dbReference type="ChEBI" id="CHEBI:17815"/>
        <dbReference type="ChEBI" id="CHEBI:57287"/>
        <dbReference type="ChEBI" id="CHEBI:58342"/>
        <dbReference type="ChEBI" id="CHEBI:64615"/>
        <dbReference type="EC" id="2.3.1.20"/>
    </reaction>
</comment>
<evidence type="ECO:0000259" key="13">
    <source>
        <dbReference type="Pfam" id="PF06974"/>
    </source>
</evidence>
<dbReference type="Pfam" id="PF06974">
    <property type="entry name" value="WS_DGAT_C"/>
    <property type="match status" value="1"/>
</dbReference>
<evidence type="ECO:0000256" key="9">
    <source>
        <dbReference type="ARBA" id="ARBA00047604"/>
    </source>
</evidence>
<sequence length="470" mass="52556">MNLKINTSSANPEVEDDQPVSPQAQYLNSEVLCISILAVFESEIPIDDSQATCTLENLFLPINPRFSSIMVKDEHGTSKWKKVQIKLGDHIKTPIFPPGLELYDDYMQEYLAKIATDLLPEDKPLWNIHIIKYPTKQAAGSLVFKLHHSLGDGFSLMAALFNCAQRADNPSLPLTFPSNENPKPQKWGAYRFVSKVFSMCINTVKDFTWSLLMSSVMKDSITPIRSGEVGIEDRPITLSTVTFSLSEIKQIKAKLQGTVNDAVTGIIFHGIQLYMQSAGQKTKPAKVTALVLLNTRAMRTYQPVEEMVRRDSQAPWGNHFAFLHVSVPAHKDAERADPLNSIRRAKKTIKAKRNSLGVHLTAGALDLMRKFKGPEVVSKQVYKTLANTSMAISNMIGPIEKMQIANHPVKSFYFMMVRAPQSLTITVVSYMGMIKVAIGAERDFINSELLVSCMEKSFQRIFEEAVGKRS</sequence>
<dbReference type="Proteomes" id="UP000243459">
    <property type="component" value="Chromosome 7"/>
</dbReference>
<dbReference type="Pfam" id="PF03007">
    <property type="entry name" value="WS_DGAT_cat"/>
    <property type="match status" value="1"/>
</dbReference>
<evidence type="ECO:0000256" key="7">
    <source>
        <dbReference type="ARBA" id="ARBA00023315"/>
    </source>
</evidence>
<dbReference type="InterPro" id="IPR004255">
    <property type="entry name" value="O-acyltransferase_WSD1_N"/>
</dbReference>
<protein>
    <submittedName>
        <fullName evidence="14">Uncharacterized protein</fullName>
    </submittedName>
</protein>
<evidence type="ECO:0000256" key="5">
    <source>
        <dbReference type="ARBA" id="ARBA00022679"/>
    </source>
</evidence>
<dbReference type="Gramene" id="ONK64047">
    <property type="protein sequence ID" value="ONK64047"/>
    <property type="gene ID" value="A4U43_C07F21550"/>
</dbReference>
<feature type="domain" description="O-acyltransferase WSD1-like N-terminal" evidence="12">
    <location>
        <begin position="74"/>
        <end position="263"/>
    </location>
</feature>
<evidence type="ECO:0000259" key="12">
    <source>
        <dbReference type="Pfam" id="PF03007"/>
    </source>
</evidence>
<evidence type="ECO:0000256" key="10">
    <source>
        <dbReference type="ARBA" id="ARBA00048109"/>
    </source>
</evidence>
<evidence type="ECO:0000256" key="3">
    <source>
        <dbReference type="ARBA" id="ARBA00004771"/>
    </source>
</evidence>
<evidence type="ECO:0000256" key="8">
    <source>
        <dbReference type="ARBA" id="ARBA00024360"/>
    </source>
</evidence>
<feature type="region of interest" description="Disordered" evidence="11">
    <location>
        <begin position="1"/>
        <end position="21"/>
    </location>
</feature>
<keyword evidence="7" id="KW-0012">Acyltransferase</keyword>
<dbReference type="GO" id="GO:0005886">
    <property type="term" value="C:plasma membrane"/>
    <property type="evidence" value="ECO:0007669"/>
    <property type="project" value="UniProtKB-SubCell"/>
</dbReference>
<dbReference type="GO" id="GO:0004144">
    <property type="term" value="F:diacylglycerol O-acyltransferase activity"/>
    <property type="evidence" value="ECO:0007669"/>
    <property type="project" value="UniProtKB-EC"/>
</dbReference>
<proteinExistence type="inferred from homology"/>
<evidence type="ECO:0000256" key="11">
    <source>
        <dbReference type="SAM" id="MobiDB-lite"/>
    </source>
</evidence>
<dbReference type="GO" id="GO:0019432">
    <property type="term" value="P:triglyceride biosynthetic process"/>
    <property type="evidence" value="ECO:0007669"/>
    <property type="project" value="UniProtKB-UniPathway"/>
</dbReference>
<dbReference type="PANTHER" id="PTHR31650">
    <property type="entry name" value="O-ACYLTRANSFERASE (WSD1-LIKE) FAMILY PROTEIN"/>
    <property type="match status" value="1"/>
</dbReference>
<dbReference type="PANTHER" id="PTHR31650:SF34">
    <property type="entry name" value="O-ACYLTRANSFERASE WSD1-LIKE ISOFORM X1"/>
    <property type="match status" value="1"/>
</dbReference>
<comment type="catalytic activity">
    <reaction evidence="9">
        <text>a long chain fatty alcohol + a fatty acyl-CoA = a long-chain alcohol wax ester + CoA</text>
        <dbReference type="Rhea" id="RHEA:38443"/>
        <dbReference type="ChEBI" id="CHEBI:17135"/>
        <dbReference type="ChEBI" id="CHEBI:57287"/>
        <dbReference type="ChEBI" id="CHEBI:77636"/>
        <dbReference type="ChEBI" id="CHEBI:235323"/>
        <dbReference type="EC" id="2.3.1.75"/>
    </reaction>
</comment>
<keyword evidence="5" id="KW-0808">Transferase</keyword>
<dbReference type="UniPathway" id="UPA00282"/>
<evidence type="ECO:0000313" key="14">
    <source>
        <dbReference type="EMBL" id="ONK64047.1"/>
    </source>
</evidence>
<dbReference type="OrthoDB" id="619536at2759"/>
<evidence type="ECO:0000313" key="15">
    <source>
        <dbReference type="Proteomes" id="UP000243459"/>
    </source>
</evidence>
<dbReference type="InterPro" id="IPR045034">
    <property type="entry name" value="O-acyltransferase_WSD1-like"/>
</dbReference>
<organism evidence="14 15">
    <name type="scientific">Asparagus officinalis</name>
    <name type="common">Garden asparagus</name>
    <dbReference type="NCBI Taxonomy" id="4686"/>
    <lineage>
        <taxon>Eukaryota</taxon>
        <taxon>Viridiplantae</taxon>
        <taxon>Streptophyta</taxon>
        <taxon>Embryophyta</taxon>
        <taxon>Tracheophyta</taxon>
        <taxon>Spermatophyta</taxon>
        <taxon>Magnoliopsida</taxon>
        <taxon>Liliopsida</taxon>
        <taxon>Asparagales</taxon>
        <taxon>Asparagaceae</taxon>
        <taxon>Asparagoideae</taxon>
        <taxon>Asparagus</taxon>
    </lineage>
</organism>
<accession>A0A5P1EFQ3</accession>
<dbReference type="OMA" id="VIANTRH"/>
<evidence type="ECO:0000256" key="6">
    <source>
        <dbReference type="ARBA" id="ARBA00022824"/>
    </source>
</evidence>
<feature type="compositionally biased region" description="Polar residues" evidence="11">
    <location>
        <begin position="1"/>
        <end position="11"/>
    </location>
</feature>
<comment type="similarity">
    <text evidence="8">In the N-terminal section; belongs to the long-chain O-acyltransferase family.</text>
</comment>
<comment type="pathway">
    <text evidence="4">Lipid metabolism.</text>
</comment>
<dbReference type="EMBL" id="CM007387">
    <property type="protein sequence ID" value="ONK64047.1"/>
    <property type="molecule type" value="Genomic_DNA"/>
</dbReference>
<evidence type="ECO:0000256" key="1">
    <source>
        <dbReference type="ARBA" id="ARBA00004162"/>
    </source>
</evidence>
<evidence type="ECO:0000256" key="2">
    <source>
        <dbReference type="ARBA" id="ARBA00004586"/>
    </source>
</evidence>
<name>A0A5P1EFQ3_ASPOF</name>
<dbReference type="AlphaFoldDB" id="A0A5P1EFQ3"/>
<comment type="subcellular location">
    <subcellularLocation>
        <location evidence="1">Cell membrane</location>
        <topology evidence="1">Single-pass membrane protein</topology>
    </subcellularLocation>
    <subcellularLocation>
        <location evidence="2">Endoplasmic reticulum membrane</location>
    </subcellularLocation>
</comment>
<keyword evidence="6" id="KW-0256">Endoplasmic reticulum</keyword>
<evidence type="ECO:0000256" key="4">
    <source>
        <dbReference type="ARBA" id="ARBA00005189"/>
    </source>
</evidence>
<gene>
    <name evidence="14" type="ORF">A4U43_C07F21550</name>
</gene>
<reference evidence="15" key="1">
    <citation type="journal article" date="2017" name="Nat. Commun.">
        <title>The asparagus genome sheds light on the origin and evolution of a young Y chromosome.</title>
        <authorList>
            <person name="Harkess A."/>
            <person name="Zhou J."/>
            <person name="Xu C."/>
            <person name="Bowers J.E."/>
            <person name="Van der Hulst R."/>
            <person name="Ayyampalayam S."/>
            <person name="Mercati F."/>
            <person name="Riccardi P."/>
            <person name="McKain M.R."/>
            <person name="Kakrana A."/>
            <person name="Tang H."/>
            <person name="Ray J."/>
            <person name="Groenendijk J."/>
            <person name="Arikit S."/>
            <person name="Mathioni S.M."/>
            <person name="Nakano M."/>
            <person name="Shan H."/>
            <person name="Telgmann-Rauber A."/>
            <person name="Kanno A."/>
            <person name="Yue Z."/>
            <person name="Chen H."/>
            <person name="Li W."/>
            <person name="Chen Y."/>
            <person name="Xu X."/>
            <person name="Zhang Y."/>
            <person name="Luo S."/>
            <person name="Chen H."/>
            <person name="Gao J."/>
            <person name="Mao Z."/>
            <person name="Pires J.C."/>
            <person name="Luo M."/>
            <person name="Kudrna D."/>
            <person name="Wing R.A."/>
            <person name="Meyers B.C."/>
            <person name="Yi K."/>
            <person name="Kong H."/>
            <person name="Lavrijsen P."/>
            <person name="Sunseri F."/>
            <person name="Falavigna A."/>
            <person name="Ye Y."/>
            <person name="Leebens-Mack J.H."/>
            <person name="Chen G."/>
        </authorList>
    </citation>
    <scope>NUCLEOTIDE SEQUENCE [LARGE SCALE GENOMIC DNA]</scope>
    <source>
        <strain evidence="15">cv. DH0086</strain>
    </source>
</reference>
<comment type="pathway">
    <text evidence="3">Glycerolipid metabolism; triacylglycerol biosynthesis.</text>
</comment>
<feature type="domain" description="O-acyltransferase WSD1 C-terminal" evidence="13">
    <location>
        <begin position="316"/>
        <end position="461"/>
    </location>
</feature>
<dbReference type="InterPro" id="IPR009721">
    <property type="entry name" value="O-acyltransferase_WSD1_C"/>
</dbReference>
<dbReference type="GO" id="GO:0005789">
    <property type="term" value="C:endoplasmic reticulum membrane"/>
    <property type="evidence" value="ECO:0007669"/>
    <property type="project" value="UniProtKB-SubCell"/>
</dbReference>
<dbReference type="GO" id="GO:0047196">
    <property type="term" value="F:long-chain-alcohol O-fatty-acyltransferase activity"/>
    <property type="evidence" value="ECO:0007669"/>
    <property type="project" value="UniProtKB-EC"/>
</dbReference>
<keyword evidence="15" id="KW-1185">Reference proteome</keyword>